<protein>
    <submittedName>
        <fullName evidence="1">Uncharacterized protein</fullName>
    </submittedName>
</protein>
<reference evidence="1 2" key="1">
    <citation type="submission" date="2022-08" db="EMBL/GenBank/DDBJ databases">
        <authorList>
            <person name="Somphong A."/>
            <person name="Phongsopitanun W."/>
        </authorList>
    </citation>
    <scope>NUCLEOTIDE SEQUENCE [LARGE SCALE GENOMIC DNA]</scope>
    <source>
        <strain evidence="1 2">LP11</strain>
    </source>
</reference>
<organism evidence="1 2">
    <name type="scientific">Streptomyces pyxinicus</name>
    <dbReference type="NCBI Taxonomy" id="2970331"/>
    <lineage>
        <taxon>Bacteria</taxon>
        <taxon>Bacillati</taxon>
        <taxon>Actinomycetota</taxon>
        <taxon>Actinomycetes</taxon>
        <taxon>Kitasatosporales</taxon>
        <taxon>Streptomycetaceae</taxon>
        <taxon>Streptomyces</taxon>
    </lineage>
</organism>
<evidence type="ECO:0000313" key="1">
    <source>
        <dbReference type="EMBL" id="MCS0599747.1"/>
    </source>
</evidence>
<evidence type="ECO:0000313" key="2">
    <source>
        <dbReference type="Proteomes" id="UP001205612"/>
    </source>
</evidence>
<name>A0ABT2AU25_9ACTN</name>
<gene>
    <name evidence="1" type="ORF">NX794_00595</name>
</gene>
<dbReference type="Proteomes" id="UP001205612">
    <property type="component" value="Unassembled WGS sequence"/>
</dbReference>
<accession>A0ABT2AU25</accession>
<keyword evidence="2" id="KW-1185">Reference proteome</keyword>
<dbReference type="RefSeq" id="WP_258775942.1">
    <property type="nucleotide sequence ID" value="NZ_JANUGP010000001.1"/>
</dbReference>
<comment type="caution">
    <text evidence="1">The sequence shown here is derived from an EMBL/GenBank/DDBJ whole genome shotgun (WGS) entry which is preliminary data.</text>
</comment>
<dbReference type="EMBL" id="JANUGP010000001">
    <property type="protein sequence ID" value="MCS0599747.1"/>
    <property type="molecule type" value="Genomic_DNA"/>
</dbReference>
<proteinExistence type="predicted"/>
<sequence length="55" mass="5699">MNGVRVGYLEFDADLDAEVQVEIVAGHSQDAVLEPLPSLGGDRAWPVGGHPGISG</sequence>